<accession>A0A845UZC4</accession>
<proteinExistence type="predicted"/>
<gene>
    <name evidence="1" type="ORF">G3I74_08850</name>
</gene>
<protein>
    <submittedName>
        <fullName evidence="1">Uncharacterized protein</fullName>
    </submittedName>
</protein>
<dbReference type="RefSeq" id="WP_164211240.1">
    <property type="nucleotide sequence ID" value="NZ_JAAGSC010000041.1"/>
</dbReference>
<keyword evidence="2" id="KW-1185">Reference proteome</keyword>
<comment type="caution">
    <text evidence="1">The sequence shown here is derived from an EMBL/GenBank/DDBJ whole genome shotgun (WGS) entry which is preliminary data.</text>
</comment>
<evidence type="ECO:0000313" key="2">
    <source>
        <dbReference type="Proteomes" id="UP000484885"/>
    </source>
</evidence>
<organism evidence="1 2">
    <name type="scientific">Wenzhouxiangella limi</name>
    <dbReference type="NCBI Taxonomy" id="2707351"/>
    <lineage>
        <taxon>Bacteria</taxon>
        <taxon>Pseudomonadati</taxon>
        <taxon>Pseudomonadota</taxon>
        <taxon>Gammaproteobacteria</taxon>
        <taxon>Chromatiales</taxon>
        <taxon>Wenzhouxiangellaceae</taxon>
        <taxon>Wenzhouxiangella</taxon>
    </lineage>
</organism>
<dbReference type="EMBL" id="JAAGSC010000041">
    <property type="protein sequence ID" value="NDY95834.1"/>
    <property type="molecule type" value="Genomic_DNA"/>
</dbReference>
<reference evidence="1 2" key="1">
    <citation type="submission" date="2020-02" db="EMBL/GenBank/DDBJ databases">
        <authorList>
            <person name="Zhang X.-Y."/>
        </authorList>
    </citation>
    <scope>NUCLEOTIDE SEQUENCE [LARGE SCALE GENOMIC DNA]</scope>
    <source>
        <strain evidence="1 2">C33</strain>
    </source>
</reference>
<sequence length="195" mass="21363">MLWSQRSSAPAEQVILTRADPRLRRTLSERLSTASVCDIERLSWVYWLLRTRQPRKVLMNGHSDDGVLLMAAAAVSIGQTGRIHAAGQRPREHTLKLLADAGLDWVLRRQSLTVDAEIGTGFDAAVVCGAQWSDDVLSTTRRLSAGALIIALGDPGTQEQMNSTCAEMLQSEPALESLMLSPLAMPVITMIWRGN</sequence>
<dbReference type="Proteomes" id="UP000484885">
    <property type="component" value="Unassembled WGS sequence"/>
</dbReference>
<evidence type="ECO:0000313" key="1">
    <source>
        <dbReference type="EMBL" id="NDY95834.1"/>
    </source>
</evidence>
<name>A0A845UZC4_9GAMM</name>
<dbReference type="AlphaFoldDB" id="A0A845UZC4"/>